<protein>
    <submittedName>
        <fullName evidence="1">Uncharacterized protein</fullName>
    </submittedName>
</protein>
<dbReference type="EMBL" id="PJQM01004000">
    <property type="protein sequence ID" value="RCH86146.1"/>
    <property type="molecule type" value="Genomic_DNA"/>
</dbReference>
<reference evidence="1 2" key="1">
    <citation type="journal article" date="2018" name="G3 (Bethesda)">
        <title>Phylogenetic and Phylogenomic Definition of Rhizopus Species.</title>
        <authorList>
            <person name="Gryganskyi A.P."/>
            <person name="Golan J."/>
            <person name="Dolatabadi S."/>
            <person name="Mondo S."/>
            <person name="Robb S."/>
            <person name="Idnurm A."/>
            <person name="Muszewska A."/>
            <person name="Steczkiewicz K."/>
            <person name="Masonjones S."/>
            <person name="Liao H.L."/>
            <person name="Gajdeczka M.T."/>
            <person name="Anike F."/>
            <person name="Vuek A."/>
            <person name="Anishchenko I.M."/>
            <person name="Voigt K."/>
            <person name="de Hoog G.S."/>
            <person name="Smith M.E."/>
            <person name="Heitman J."/>
            <person name="Vilgalys R."/>
            <person name="Stajich J.E."/>
        </authorList>
    </citation>
    <scope>NUCLEOTIDE SEQUENCE [LARGE SCALE GENOMIC DNA]</scope>
    <source>
        <strain evidence="1 2">LSU 92-RS-03</strain>
    </source>
</reference>
<keyword evidence="2" id="KW-1185">Reference proteome</keyword>
<evidence type="ECO:0000313" key="1">
    <source>
        <dbReference type="EMBL" id="RCH86146.1"/>
    </source>
</evidence>
<organism evidence="1 2">
    <name type="scientific">Rhizopus stolonifer</name>
    <name type="common">Rhizopus nigricans</name>
    <dbReference type="NCBI Taxonomy" id="4846"/>
    <lineage>
        <taxon>Eukaryota</taxon>
        <taxon>Fungi</taxon>
        <taxon>Fungi incertae sedis</taxon>
        <taxon>Mucoromycota</taxon>
        <taxon>Mucoromycotina</taxon>
        <taxon>Mucoromycetes</taxon>
        <taxon>Mucorales</taxon>
        <taxon>Mucorineae</taxon>
        <taxon>Rhizopodaceae</taxon>
        <taxon>Rhizopus</taxon>
    </lineage>
</organism>
<dbReference type="AlphaFoldDB" id="A0A367J8A4"/>
<accession>A0A367J8A4</accession>
<comment type="caution">
    <text evidence="1">The sequence shown here is derived from an EMBL/GenBank/DDBJ whole genome shotgun (WGS) entry which is preliminary data.</text>
</comment>
<proteinExistence type="predicted"/>
<dbReference type="OrthoDB" id="2223907at2759"/>
<dbReference type="Proteomes" id="UP000253551">
    <property type="component" value="Unassembled WGS sequence"/>
</dbReference>
<evidence type="ECO:0000313" key="2">
    <source>
        <dbReference type="Proteomes" id="UP000253551"/>
    </source>
</evidence>
<sequence length="363" mass="41511">MTHFNSKKKSLQFFRKTPISDWSFLGYDSYLKANSDRLARKTAIKSKFRACLNDLSLIKDMKEEGKQKVLELASSRLAENKNEGNNPPPRQTIFNNYGTVGAQGVISGGTFSVQSRKRAATDTSEDHTKKKRHLASEMIANILDDIQSFPGYTTKPENDLSSMHVIDLSDTTSVNLLQQTSNQDTYNEIKNACAIKTVSLTKECQKLRERTAATWNTFPIINSLFLQYQDLIEFKWIEVLHDDLESSKIDGLALKRKSNSMIILIELAGGCHTNTEKNLESDCFKIYKNAIKTLKKDNKKKVYIVVYHDNIIFFESLTEYNQYYVRERHLKLTMPQNPRDLKSFAALLPTLLSWRQAAVDLAE</sequence>
<name>A0A367J8A4_RHIST</name>
<gene>
    <name evidence="1" type="ORF">CU098_004401</name>
</gene>